<keyword evidence="7" id="KW-1185">Reference proteome</keyword>
<accession>U7Q917</accession>
<evidence type="ECO:0000256" key="5">
    <source>
        <dbReference type="ARBA" id="ARBA00023065"/>
    </source>
</evidence>
<dbReference type="EMBL" id="AUZM01000395">
    <property type="protein sequence ID" value="ERT03535.1"/>
    <property type="molecule type" value="Genomic_DNA"/>
</dbReference>
<evidence type="ECO:0000313" key="6">
    <source>
        <dbReference type="EMBL" id="ERT03535.1"/>
    </source>
</evidence>
<evidence type="ECO:0000313" key="7">
    <source>
        <dbReference type="Proteomes" id="UP000017127"/>
    </source>
</evidence>
<protein>
    <submittedName>
        <fullName evidence="6">ATP synthase subunit beta 1 domain protein</fullName>
        <ecNumber evidence="6">3.6.3.14</ecNumber>
    </submittedName>
</protein>
<sequence length="38" mass="4260">MLSPTVVGERHYQVAQNVRQTLAGYEDLKDIIAMLGIE</sequence>
<proteinExistence type="inferred from homology"/>
<dbReference type="EC" id="3.6.3.14" evidence="6"/>
<evidence type="ECO:0000256" key="2">
    <source>
        <dbReference type="ARBA" id="ARBA00022448"/>
    </source>
</evidence>
<evidence type="ECO:0000256" key="3">
    <source>
        <dbReference type="ARBA" id="ARBA00022741"/>
    </source>
</evidence>
<name>U7Q917_9CYAN</name>
<gene>
    <name evidence="6" type="primary">atpB2</name>
    <name evidence="6" type="ORF">M595_6527</name>
</gene>
<dbReference type="SUPFAM" id="SSF47917">
    <property type="entry name" value="C-terminal domain of alpha and beta subunits of F1 ATP synthase"/>
    <property type="match status" value="1"/>
</dbReference>
<comment type="similarity">
    <text evidence="1">Belongs to the ATPase alpha/beta chains family.</text>
</comment>
<keyword evidence="6" id="KW-0378">Hydrolase</keyword>
<dbReference type="InterPro" id="IPR024034">
    <property type="entry name" value="ATPase_F1/V1_b/a_C"/>
</dbReference>
<dbReference type="GO" id="GO:0016787">
    <property type="term" value="F:hydrolase activity"/>
    <property type="evidence" value="ECO:0007669"/>
    <property type="project" value="UniProtKB-KW"/>
</dbReference>
<comment type="caution">
    <text evidence="6">The sequence shown here is derived from an EMBL/GenBank/DDBJ whole genome shotgun (WGS) entry which is preliminary data.</text>
</comment>
<keyword evidence="5" id="KW-0406">Ion transport</keyword>
<evidence type="ECO:0000256" key="1">
    <source>
        <dbReference type="ARBA" id="ARBA00008936"/>
    </source>
</evidence>
<keyword evidence="2" id="KW-0813">Transport</keyword>
<dbReference type="Gene3D" id="1.10.1140.10">
    <property type="entry name" value="Bovine Mitochondrial F1-atpase, Atp Synthase Beta Chain, Chain D, domain 3"/>
    <property type="match status" value="1"/>
</dbReference>
<reference evidence="6 7" key="1">
    <citation type="journal article" date="2013" name="Front. Microbiol.">
        <title>Comparative genomic analyses of the cyanobacterium, Lyngbya aestuarii BL J, a powerful hydrogen producer.</title>
        <authorList>
            <person name="Kothari A."/>
            <person name="Vaughn M."/>
            <person name="Garcia-Pichel F."/>
        </authorList>
    </citation>
    <scope>NUCLEOTIDE SEQUENCE [LARGE SCALE GENOMIC DNA]</scope>
    <source>
        <strain evidence="6 7">BL J</strain>
    </source>
</reference>
<dbReference type="AlphaFoldDB" id="U7Q917"/>
<dbReference type="PATRIC" id="fig|1348334.3.peg.6051"/>
<organism evidence="6 7">
    <name type="scientific">Lyngbya aestuarii BL J</name>
    <dbReference type="NCBI Taxonomy" id="1348334"/>
    <lineage>
        <taxon>Bacteria</taxon>
        <taxon>Bacillati</taxon>
        <taxon>Cyanobacteriota</taxon>
        <taxon>Cyanophyceae</taxon>
        <taxon>Oscillatoriophycideae</taxon>
        <taxon>Oscillatoriales</taxon>
        <taxon>Microcoleaceae</taxon>
        <taxon>Lyngbya</taxon>
    </lineage>
</organism>
<keyword evidence="3" id="KW-0547">Nucleotide-binding</keyword>
<evidence type="ECO:0000256" key="4">
    <source>
        <dbReference type="ARBA" id="ARBA00022840"/>
    </source>
</evidence>
<keyword evidence="4" id="KW-0067">ATP-binding</keyword>
<dbReference type="Proteomes" id="UP000017127">
    <property type="component" value="Unassembled WGS sequence"/>
</dbReference>
<dbReference type="GO" id="GO:0006811">
    <property type="term" value="P:monoatomic ion transport"/>
    <property type="evidence" value="ECO:0007669"/>
    <property type="project" value="UniProtKB-KW"/>
</dbReference>